<dbReference type="PANTHER" id="PTHR43777:SF1">
    <property type="entry name" value="MOLYBDENUM COFACTOR CYTIDYLYLTRANSFERASE"/>
    <property type="match status" value="1"/>
</dbReference>
<dbReference type="EMBL" id="DF238840">
    <property type="protein sequence ID" value="GAF25194.1"/>
    <property type="molecule type" value="Genomic_DNA"/>
</dbReference>
<reference evidence="2" key="1">
    <citation type="journal article" date="2014" name="Gene">
        <title>Genome-guided analysis of transformation efficiency and carbon dioxide assimilation by Moorella thermoacetica Y72.</title>
        <authorList>
            <person name="Tsukahara K."/>
            <person name="Kita A."/>
            <person name="Nakashimada Y."/>
            <person name="Hoshino T."/>
            <person name="Murakami K."/>
        </authorList>
    </citation>
    <scope>NUCLEOTIDE SEQUENCE [LARGE SCALE GENOMIC DNA]</scope>
    <source>
        <strain evidence="2">Y72</strain>
    </source>
</reference>
<accession>A0A0S6U895</accession>
<dbReference type="PANTHER" id="PTHR43777">
    <property type="entry name" value="MOLYBDENUM COFACTOR CYTIDYLYLTRANSFERASE"/>
    <property type="match status" value="1"/>
</dbReference>
<dbReference type="Gene3D" id="3.90.550.10">
    <property type="entry name" value="Spore Coat Polysaccharide Biosynthesis Protein SpsA, Chain A"/>
    <property type="match status" value="1"/>
</dbReference>
<name>A0A0S6U895_NEOTH</name>
<dbReference type="InterPro" id="IPR025877">
    <property type="entry name" value="MobA-like_NTP_Trfase"/>
</dbReference>
<evidence type="ECO:0000313" key="2">
    <source>
        <dbReference type="EMBL" id="GAF25194.1"/>
    </source>
</evidence>
<organism evidence="2">
    <name type="scientific">Moorella thermoacetica Y72</name>
    <dbReference type="NCBI Taxonomy" id="1325331"/>
    <lineage>
        <taxon>Bacteria</taxon>
        <taxon>Bacillati</taxon>
        <taxon>Bacillota</taxon>
        <taxon>Clostridia</taxon>
        <taxon>Neomoorellales</taxon>
        <taxon>Neomoorellaceae</taxon>
        <taxon>Neomoorella</taxon>
    </lineage>
</organism>
<dbReference type="Pfam" id="PF12804">
    <property type="entry name" value="NTP_transf_3"/>
    <property type="match status" value="1"/>
</dbReference>
<dbReference type="SUPFAM" id="SSF53448">
    <property type="entry name" value="Nucleotide-diphospho-sugar transferases"/>
    <property type="match status" value="1"/>
</dbReference>
<gene>
    <name evidence="2" type="ORF">MTY_0524</name>
</gene>
<sequence length="479" mass="50387">MARKNWSLFPLLPRRNSRGRTCISMQLRQALDLQAKEIITMVGAGGKTSALICLARELAAAGKRVIVAPTTRMLPGQLSRLAEPILNSDGNCLTKTVKYRLQRENLITCGSGIDDRGKVMGLDAATVAALGDLDVDYLLLEGDGAAGALLKAPAAHEPVIPPVTTMVIAVAGLPVLGRPLAPPFVHRPRLVAGLLGRGEDCPLATADVARVLAHPDGGRKGVPPGARWLALLNQAEGYDLLRRGREVAAAIFNAGGEKVILGAVATANPVRQVLGGPDPPAGKVGVIVLAAGAGERMGGGKLLLPLKGQPLVRRVVLTALEAAGDKVVVALGHESDKTAAALAGLKVDLAINPAYRLGLSTSLQAGLAALPPRTPAALFVLADQPGVTPAVLRQLLEAYRPGGRRIIVPVYRGRRGNPVLIDRGLWPQILNLKGDIGAREIIREYPEEVLPVEVSCPGIFQDIDTPADYRAWLQENSPC</sequence>
<dbReference type="NCBIfam" id="TIGR03172">
    <property type="entry name" value="selenium cofactor biosynthesis protein YqeC"/>
    <property type="match status" value="1"/>
</dbReference>
<dbReference type="Pfam" id="PF19842">
    <property type="entry name" value="YqeC"/>
    <property type="match status" value="1"/>
</dbReference>
<protein>
    <submittedName>
        <fullName evidence="2">Uncharacterized MobA-related protein</fullName>
    </submittedName>
</protein>
<feature type="domain" description="MobA-like NTP transferase" evidence="1">
    <location>
        <begin position="286"/>
        <end position="447"/>
    </location>
</feature>
<evidence type="ECO:0000259" key="1">
    <source>
        <dbReference type="Pfam" id="PF12804"/>
    </source>
</evidence>
<dbReference type="CDD" id="cd04182">
    <property type="entry name" value="GT_2_like_f"/>
    <property type="match status" value="1"/>
</dbReference>
<dbReference type="Proteomes" id="UP000063718">
    <property type="component" value="Unassembled WGS sequence"/>
</dbReference>
<dbReference type="NCBIfam" id="TIGR03310">
    <property type="entry name" value="matur_MocA_YgfJ"/>
    <property type="match status" value="1"/>
</dbReference>
<proteinExistence type="predicted"/>
<dbReference type="AlphaFoldDB" id="A0A0S6U895"/>
<dbReference type="InterPro" id="IPR017587">
    <property type="entry name" value="YqeC"/>
</dbReference>
<dbReference type="GO" id="GO:0016779">
    <property type="term" value="F:nucleotidyltransferase activity"/>
    <property type="evidence" value="ECO:0007669"/>
    <property type="project" value="UniProtKB-ARBA"/>
</dbReference>
<dbReference type="InterPro" id="IPR029044">
    <property type="entry name" value="Nucleotide-diphossugar_trans"/>
</dbReference>
<dbReference type="InterPro" id="IPR017696">
    <property type="entry name" value="Mo_hydrolase_YgfJ"/>
</dbReference>